<dbReference type="Pfam" id="PF01145">
    <property type="entry name" value="Band_7"/>
    <property type="match status" value="1"/>
</dbReference>
<dbReference type="InterPro" id="IPR001107">
    <property type="entry name" value="Band_7"/>
</dbReference>
<dbReference type="AlphaFoldDB" id="A0A9X1A7A6"/>
<dbReference type="InterPro" id="IPR036013">
    <property type="entry name" value="Band_7/SPFH_dom_sf"/>
</dbReference>
<evidence type="ECO:0000259" key="3">
    <source>
        <dbReference type="SMART" id="SM00244"/>
    </source>
</evidence>
<feature type="coiled-coil region" evidence="2">
    <location>
        <begin position="133"/>
        <end position="213"/>
    </location>
</feature>
<gene>
    <name evidence="4" type="ORF">J1C56_02220</name>
</gene>
<accession>A0A9X1A7A6</accession>
<evidence type="ECO:0000313" key="5">
    <source>
        <dbReference type="Proteomes" id="UP001138921"/>
    </source>
</evidence>
<dbReference type="InterPro" id="IPR000163">
    <property type="entry name" value="Prohibitin"/>
</dbReference>
<organism evidence="4 5">
    <name type="scientific">Aminobacter anthyllidis</name>
    <dbReference type="NCBI Taxonomy" id="1035067"/>
    <lineage>
        <taxon>Bacteria</taxon>
        <taxon>Pseudomonadati</taxon>
        <taxon>Pseudomonadota</taxon>
        <taxon>Alphaproteobacteria</taxon>
        <taxon>Hyphomicrobiales</taxon>
        <taxon>Phyllobacteriaceae</taxon>
        <taxon>Aminobacter</taxon>
    </lineage>
</organism>
<evidence type="ECO:0000313" key="4">
    <source>
        <dbReference type="EMBL" id="MBT1154400.1"/>
    </source>
</evidence>
<dbReference type="CDD" id="cd03401">
    <property type="entry name" value="SPFH_prohibitin"/>
    <property type="match status" value="1"/>
</dbReference>
<comment type="subcellular location">
    <subcellularLocation>
        <location evidence="1">Membrane</location>
        <topology evidence="1">Single-pass membrane protein</topology>
    </subcellularLocation>
</comment>
<dbReference type="PANTHER" id="PTHR42911:SF2">
    <property type="entry name" value="PROHIBITIN FAMILY PROTEIN"/>
    <property type="match status" value="1"/>
</dbReference>
<reference evidence="4" key="1">
    <citation type="journal article" date="2021" name="Microorganisms">
        <title>Phylogenomic Reconstruction and Metabolic Potential of the Genus Aminobacter.</title>
        <authorList>
            <person name="Artuso I."/>
            <person name="Turrini P."/>
            <person name="Pirolo M."/>
            <person name="Lugli G.A."/>
            <person name="Ventura M."/>
            <person name="Visca P."/>
        </authorList>
    </citation>
    <scope>NUCLEOTIDE SEQUENCE</scope>
    <source>
        <strain evidence="4">LMG 26462</strain>
    </source>
</reference>
<dbReference type="SMART" id="SM00244">
    <property type="entry name" value="PHB"/>
    <property type="match status" value="1"/>
</dbReference>
<dbReference type="SUPFAM" id="SSF117892">
    <property type="entry name" value="Band 7/SPFH domain"/>
    <property type="match status" value="1"/>
</dbReference>
<dbReference type="Gene3D" id="3.30.479.30">
    <property type="entry name" value="Band 7 domain"/>
    <property type="match status" value="1"/>
</dbReference>
<keyword evidence="5" id="KW-1185">Reference proteome</keyword>
<comment type="caution">
    <text evidence="4">The sequence shown here is derived from an EMBL/GenBank/DDBJ whole genome shotgun (WGS) entry which is preliminary data.</text>
</comment>
<proteinExistence type="predicted"/>
<keyword evidence="2" id="KW-0175">Coiled coil</keyword>
<dbReference type="EMBL" id="JAFLWW010000001">
    <property type="protein sequence ID" value="MBT1154400.1"/>
    <property type="molecule type" value="Genomic_DNA"/>
</dbReference>
<dbReference type="GO" id="GO:0016020">
    <property type="term" value="C:membrane"/>
    <property type="evidence" value="ECO:0007669"/>
    <property type="project" value="UniProtKB-SubCell"/>
</dbReference>
<feature type="domain" description="Band 7" evidence="3">
    <location>
        <begin position="21"/>
        <end position="183"/>
    </location>
</feature>
<reference evidence="4" key="2">
    <citation type="submission" date="2021-03" db="EMBL/GenBank/DDBJ databases">
        <authorList>
            <person name="Artuso I."/>
            <person name="Turrini P."/>
            <person name="Pirolo M."/>
            <person name="Lugli G.A."/>
            <person name="Ventura M."/>
            <person name="Visca P."/>
        </authorList>
    </citation>
    <scope>NUCLEOTIDE SEQUENCE</scope>
    <source>
        <strain evidence="4">LMG 26462</strain>
    </source>
</reference>
<dbReference type="PANTHER" id="PTHR42911">
    <property type="entry name" value="MODULATOR OF FTSH PROTEASE HFLC"/>
    <property type="match status" value="1"/>
</dbReference>
<dbReference type="Proteomes" id="UP001138921">
    <property type="component" value="Unassembled WGS sequence"/>
</dbReference>
<evidence type="ECO:0000256" key="2">
    <source>
        <dbReference type="SAM" id="Coils"/>
    </source>
</evidence>
<name>A0A9X1A7A6_9HYPH</name>
<sequence length="282" mass="30303">MTIKIAAFGASAALLAILSFGSFYVVDQGERGVVTRNGAILAVNEPGLGFKMPIMDGVTYIDVRSKAKTYDSVMAYSADQQTATLAVSINYSIPGDKAGIVYAEYGNEDNLLSRLVERKLMAQVKNVFGQYNAARAITERAKLNADIQIALQEAVEGPVVIEAVQIENIDFSDTYEAKIEERMSAEIEVQKLKQNLEREKVQATIRVTQAGAEADATRAQAEADADAARLRGEAEADAIKAKGAALRDNPTLIELTAAERWNGTLPTTMVPGGATPFLNVGK</sequence>
<protein>
    <submittedName>
        <fullName evidence="4">Prohibitin family protein</fullName>
    </submittedName>
</protein>
<evidence type="ECO:0000256" key="1">
    <source>
        <dbReference type="ARBA" id="ARBA00004167"/>
    </source>
</evidence>
<dbReference type="RefSeq" id="WP_214385580.1">
    <property type="nucleotide sequence ID" value="NZ_JAFLWW010000001.1"/>
</dbReference>